<gene>
    <name evidence="1" type="ORF">PIB30_017038</name>
</gene>
<sequence length="140" mass="15949">MRMACFNSQFAHPPTRRPHQRNGFPLHFAAAKGDMPSATPTTISLALGVKWWQNVILHFRRNGHAREFWFQNDVHRRRIEWHCNCMSISLEHQRNGGITFCHHFNPGAGEMVAGVAEGHVTLGSGKVKKKSIFLMGTMSW</sequence>
<name>A0ABU6R7U1_9FABA</name>
<comment type="caution">
    <text evidence="1">The sequence shown here is derived from an EMBL/GenBank/DDBJ whole genome shotgun (WGS) entry which is preliminary data.</text>
</comment>
<dbReference type="EMBL" id="JASCZI010030257">
    <property type="protein sequence ID" value="MED6120015.1"/>
    <property type="molecule type" value="Genomic_DNA"/>
</dbReference>
<protein>
    <submittedName>
        <fullName evidence="1">Uncharacterized protein</fullName>
    </submittedName>
</protein>
<keyword evidence="2" id="KW-1185">Reference proteome</keyword>
<organism evidence="1 2">
    <name type="scientific">Stylosanthes scabra</name>
    <dbReference type="NCBI Taxonomy" id="79078"/>
    <lineage>
        <taxon>Eukaryota</taxon>
        <taxon>Viridiplantae</taxon>
        <taxon>Streptophyta</taxon>
        <taxon>Embryophyta</taxon>
        <taxon>Tracheophyta</taxon>
        <taxon>Spermatophyta</taxon>
        <taxon>Magnoliopsida</taxon>
        <taxon>eudicotyledons</taxon>
        <taxon>Gunneridae</taxon>
        <taxon>Pentapetalae</taxon>
        <taxon>rosids</taxon>
        <taxon>fabids</taxon>
        <taxon>Fabales</taxon>
        <taxon>Fabaceae</taxon>
        <taxon>Papilionoideae</taxon>
        <taxon>50 kb inversion clade</taxon>
        <taxon>dalbergioids sensu lato</taxon>
        <taxon>Dalbergieae</taxon>
        <taxon>Pterocarpus clade</taxon>
        <taxon>Stylosanthes</taxon>
    </lineage>
</organism>
<proteinExistence type="predicted"/>
<reference evidence="1 2" key="1">
    <citation type="journal article" date="2023" name="Plants (Basel)">
        <title>Bridging the Gap: Combining Genomics and Transcriptomics Approaches to Understand Stylosanthes scabra, an Orphan Legume from the Brazilian Caatinga.</title>
        <authorList>
            <person name="Ferreira-Neto J.R.C."/>
            <person name="da Silva M.D."/>
            <person name="Binneck E."/>
            <person name="de Melo N.F."/>
            <person name="da Silva R.H."/>
            <person name="de Melo A.L.T.M."/>
            <person name="Pandolfi V."/>
            <person name="Bustamante F.O."/>
            <person name="Brasileiro-Vidal A.C."/>
            <person name="Benko-Iseppon A.M."/>
        </authorList>
    </citation>
    <scope>NUCLEOTIDE SEQUENCE [LARGE SCALE GENOMIC DNA]</scope>
    <source>
        <tissue evidence="1">Leaves</tissue>
    </source>
</reference>
<evidence type="ECO:0000313" key="1">
    <source>
        <dbReference type="EMBL" id="MED6120015.1"/>
    </source>
</evidence>
<evidence type="ECO:0000313" key="2">
    <source>
        <dbReference type="Proteomes" id="UP001341840"/>
    </source>
</evidence>
<dbReference type="Proteomes" id="UP001341840">
    <property type="component" value="Unassembled WGS sequence"/>
</dbReference>
<accession>A0ABU6R7U1</accession>